<evidence type="ECO:0000313" key="4">
    <source>
        <dbReference type="EMBL" id="MDP4098649.1"/>
    </source>
</evidence>
<dbReference type="PANTHER" id="PTHR46470:SF2">
    <property type="entry name" value="GLYCERALDEHYDE 3-PHOSPHATE PHOSPHATASE"/>
    <property type="match status" value="1"/>
</dbReference>
<keyword evidence="1" id="KW-0479">Metal-binding</keyword>
<dbReference type="Pfam" id="PF00702">
    <property type="entry name" value="Hydrolase"/>
    <property type="match status" value="1"/>
</dbReference>
<dbReference type="EMBL" id="JAPCKK010000030">
    <property type="protein sequence ID" value="MDP4098649.1"/>
    <property type="molecule type" value="Genomic_DNA"/>
</dbReference>
<dbReference type="GO" id="GO:0016787">
    <property type="term" value="F:hydrolase activity"/>
    <property type="evidence" value="ECO:0007669"/>
    <property type="project" value="UniProtKB-KW"/>
</dbReference>
<protein>
    <submittedName>
        <fullName evidence="4">HAD family hydrolase</fullName>
    </submittedName>
</protein>
<dbReference type="Gene3D" id="3.40.50.1000">
    <property type="entry name" value="HAD superfamily/HAD-like"/>
    <property type="match status" value="1"/>
</dbReference>
<dbReference type="InterPro" id="IPR023214">
    <property type="entry name" value="HAD_sf"/>
</dbReference>
<evidence type="ECO:0000313" key="5">
    <source>
        <dbReference type="Proteomes" id="UP001241848"/>
    </source>
</evidence>
<dbReference type="InterPro" id="IPR051400">
    <property type="entry name" value="HAD-like_hydrolase"/>
</dbReference>
<dbReference type="SFLD" id="SFLDS00003">
    <property type="entry name" value="Haloacid_Dehalogenase"/>
    <property type="match status" value="1"/>
</dbReference>
<dbReference type="SFLD" id="SFLDG01129">
    <property type="entry name" value="C1.5:_HAD__Beta-PGM__Phosphata"/>
    <property type="match status" value="1"/>
</dbReference>
<accession>A0ABT9FVG0</accession>
<sequence length="254" mass="29894">MMIPQQQIIFDLDDTLIYCNKYFDLILDQFYETLQEWFAGERLTTEEIREKQIEIDVAGVNKLGFASEHFPRSLIETYLYFCRAYKREPVKTEEEQLLLLGRSVYDQEVEPYPGMVETLESLSKAGHILYLYTGGEPAIQQRKIDKMKLASYFEDRIFIRQHKNVEALEEILRLNQFDRSVTWMIGNSLRTDISPALEAGIHAIYLKQEKEWVYNMVELQQKPASVMYTINTLTEVPRVIHESIQIHQQKKTLG</sequence>
<proteinExistence type="predicted"/>
<reference evidence="4 5" key="1">
    <citation type="submission" date="2022-10" db="EMBL/GenBank/DDBJ databases">
        <title>Paenibacillus description and whole genome data of maize root bacterial community.</title>
        <authorList>
            <person name="Marton D."/>
            <person name="Farkas M."/>
            <person name="Cserhati M."/>
        </authorList>
    </citation>
    <scope>NUCLEOTIDE SEQUENCE [LARGE SCALE GENOMIC DNA]</scope>
    <source>
        <strain evidence="4 5">P96</strain>
    </source>
</reference>
<evidence type="ECO:0000256" key="2">
    <source>
        <dbReference type="ARBA" id="ARBA00022801"/>
    </source>
</evidence>
<gene>
    <name evidence="4" type="ORF">OIN60_18105</name>
</gene>
<evidence type="ECO:0000256" key="1">
    <source>
        <dbReference type="ARBA" id="ARBA00022723"/>
    </source>
</evidence>
<dbReference type="SUPFAM" id="SSF56784">
    <property type="entry name" value="HAD-like"/>
    <property type="match status" value="1"/>
</dbReference>
<dbReference type="InterPro" id="IPR036412">
    <property type="entry name" value="HAD-like_sf"/>
</dbReference>
<keyword evidence="2 4" id="KW-0378">Hydrolase</keyword>
<evidence type="ECO:0000256" key="3">
    <source>
        <dbReference type="ARBA" id="ARBA00022842"/>
    </source>
</evidence>
<organism evidence="4 5">
    <name type="scientific">Paenibacillus zeirhizosphaerae</name>
    <dbReference type="NCBI Taxonomy" id="2987519"/>
    <lineage>
        <taxon>Bacteria</taxon>
        <taxon>Bacillati</taxon>
        <taxon>Bacillota</taxon>
        <taxon>Bacilli</taxon>
        <taxon>Bacillales</taxon>
        <taxon>Paenibacillaceae</taxon>
        <taxon>Paenibacillus</taxon>
    </lineage>
</organism>
<keyword evidence="3" id="KW-0460">Magnesium</keyword>
<dbReference type="Proteomes" id="UP001241848">
    <property type="component" value="Unassembled WGS sequence"/>
</dbReference>
<dbReference type="PANTHER" id="PTHR46470">
    <property type="entry name" value="N-ACYLNEURAMINATE-9-PHOSPHATASE"/>
    <property type="match status" value="1"/>
</dbReference>
<dbReference type="Gene3D" id="1.10.150.240">
    <property type="entry name" value="Putative phosphatase, domain 2"/>
    <property type="match status" value="1"/>
</dbReference>
<keyword evidence="5" id="KW-1185">Reference proteome</keyword>
<dbReference type="InterPro" id="IPR023198">
    <property type="entry name" value="PGP-like_dom2"/>
</dbReference>
<comment type="caution">
    <text evidence="4">The sequence shown here is derived from an EMBL/GenBank/DDBJ whole genome shotgun (WGS) entry which is preliminary data.</text>
</comment>
<name>A0ABT9FVG0_9BACL</name>